<organism evidence="1">
    <name type="scientific">marine sediment metagenome</name>
    <dbReference type="NCBI Taxonomy" id="412755"/>
    <lineage>
        <taxon>unclassified sequences</taxon>
        <taxon>metagenomes</taxon>
        <taxon>ecological metagenomes</taxon>
    </lineage>
</organism>
<feature type="non-terminal residue" evidence="1">
    <location>
        <position position="1"/>
    </location>
</feature>
<evidence type="ECO:0000313" key="1">
    <source>
        <dbReference type="EMBL" id="GAH90190.1"/>
    </source>
</evidence>
<accession>X1K977</accession>
<name>X1K977_9ZZZZ</name>
<reference evidence="1" key="1">
    <citation type="journal article" date="2014" name="Front. Microbiol.">
        <title>High frequency of phylogenetically diverse reductive dehalogenase-homologous genes in deep subseafloor sedimentary metagenomes.</title>
        <authorList>
            <person name="Kawai M."/>
            <person name="Futagami T."/>
            <person name="Toyoda A."/>
            <person name="Takaki Y."/>
            <person name="Nishi S."/>
            <person name="Hori S."/>
            <person name="Arai W."/>
            <person name="Tsubouchi T."/>
            <person name="Morono Y."/>
            <person name="Uchiyama I."/>
            <person name="Ito T."/>
            <person name="Fujiyama A."/>
            <person name="Inagaki F."/>
            <person name="Takami H."/>
        </authorList>
    </citation>
    <scope>NUCLEOTIDE SEQUENCE</scope>
    <source>
        <strain evidence="1">Expedition CK06-06</strain>
    </source>
</reference>
<sequence length="159" mass="17680">TPKEVKTYSVSVNGLEGSFKAIEAPAPAWAASEIRITNSSIPSRETKLKLCSIDVTNQQQVSAHCKLALYGRRKITTKNWSSWREEASCDGWISKVYEEQLQICHTLVMLEAVLNPGETKTFSDVAWVGIHSPDWGYAQVKFIGPFGEVVSDVFPLTVF</sequence>
<dbReference type="EMBL" id="BARV01002165">
    <property type="protein sequence ID" value="GAH90190.1"/>
    <property type="molecule type" value="Genomic_DNA"/>
</dbReference>
<comment type="caution">
    <text evidence="1">The sequence shown here is derived from an EMBL/GenBank/DDBJ whole genome shotgun (WGS) entry which is preliminary data.</text>
</comment>
<proteinExistence type="predicted"/>
<dbReference type="AlphaFoldDB" id="X1K977"/>
<protein>
    <submittedName>
        <fullName evidence="1">Uncharacterized protein</fullName>
    </submittedName>
</protein>
<gene>
    <name evidence="1" type="ORF">S06H3_05753</name>
</gene>